<gene>
    <name evidence="1" type="ORF">ACAOBT_LOCUS29048</name>
</gene>
<organism evidence="1 2">
    <name type="scientific">Acanthoscelides obtectus</name>
    <name type="common">Bean weevil</name>
    <name type="synonym">Bruchus obtectus</name>
    <dbReference type="NCBI Taxonomy" id="200917"/>
    <lineage>
        <taxon>Eukaryota</taxon>
        <taxon>Metazoa</taxon>
        <taxon>Ecdysozoa</taxon>
        <taxon>Arthropoda</taxon>
        <taxon>Hexapoda</taxon>
        <taxon>Insecta</taxon>
        <taxon>Pterygota</taxon>
        <taxon>Neoptera</taxon>
        <taxon>Endopterygota</taxon>
        <taxon>Coleoptera</taxon>
        <taxon>Polyphaga</taxon>
        <taxon>Cucujiformia</taxon>
        <taxon>Chrysomeloidea</taxon>
        <taxon>Chrysomelidae</taxon>
        <taxon>Bruchinae</taxon>
        <taxon>Bruchini</taxon>
        <taxon>Acanthoscelides</taxon>
    </lineage>
</organism>
<dbReference type="InterPro" id="IPR035428">
    <property type="entry name" value="FANCF"/>
</dbReference>
<reference evidence="1" key="1">
    <citation type="submission" date="2022-03" db="EMBL/GenBank/DDBJ databases">
        <authorList>
            <person name="Sayadi A."/>
        </authorList>
    </citation>
    <scope>NUCLEOTIDE SEQUENCE</scope>
</reference>
<evidence type="ECO:0000313" key="2">
    <source>
        <dbReference type="Proteomes" id="UP001152888"/>
    </source>
</evidence>
<name>A0A9P0Q171_ACAOB</name>
<dbReference type="OrthoDB" id="284357at2759"/>
<dbReference type="Pfam" id="PF11107">
    <property type="entry name" value="FANCF"/>
    <property type="match status" value="1"/>
</dbReference>
<dbReference type="Proteomes" id="UP001152888">
    <property type="component" value="Unassembled WGS sequence"/>
</dbReference>
<accession>A0A9P0Q171</accession>
<sequence>MTMTENAQSNITLILNSFDKFIHLIENPYWVKKANVEEIKTAFKLGSFIEKVIKNFGINELEQFNIILQKWWKTNNHYKIYDKCFFELACDKLLGLFFKTENIPENILEIAIRVYTSLYKQERLRSFLSKMIIQSSSVEAVADFVKIVSDPKELEYAIVLQHWTHLCQTKKQDIVKNNIAEMLKSYKVTSSLPILIGVLSIDDIKESDIFTQHLILQSLLDKLLDRSLLSKEFWIALCKMVDKTLLIKVCAKNEDFLISLLNFVVYTGSLMNKACQGVWQTDSRISFCTEIGYDDIFQILNSLVKADEKVRKVVIGRLSDAKSEFDSDIWDDLKRDLN</sequence>
<comment type="caution">
    <text evidence="1">The sequence shown here is derived from an EMBL/GenBank/DDBJ whole genome shotgun (WGS) entry which is preliminary data.</text>
</comment>
<keyword evidence="2" id="KW-1185">Reference proteome</keyword>
<dbReference type="GO" id="GO:0036297">
    <property type="term" value="P:interstrand cross-link repair"/>
    <property type="evidence" value="ECO:0007669"/>
    <property type="project" value="InterPro"/>
</dbReference>
<dbReference type="EMBL" id="CAKOFQ010007682">
    <property type="protein sequence ID" value="CAH2006355.1"/>
    <property type="molecule type" value="Genomic_DNA"/>
</dbReference>
<evidence type="ECO:0000313" key="1">
    <source>
        <dbReference type="EMBL" id="CAH2006355.1"/>
    </source>
</evidence>
<proteinExistence type="predicted"/>
<dbReference type="GO" id="GO:0043240">
    <property type="term" value="C:Fanconi anaemia nuclear complex"/>
    <property type="evidence" value="ECO:0007669"/>
    <property type="project" value="InterPro"/>
</dbReference>
<protein>
    <submittedName>
        <fullName evidence="1">Uncharacterized protein</fullName>
    </submittedName>
</protein>
<dbReference type="AlphaFoldDB" id="A0A9P0Q171"/>